<keyword evidence="1" id="KW-0282">Flagellum</keyword>
<sequence length="120" mass="13789">MIDRLLSNPSPAASRPPENIQVEGVITIENEPKKYAEPVNRESPEISKEKVNEMVETFNKFLNPANTALKFEFHEKLHKYYVTIVDSETNEVVKEIPPKKMLDLYAQMAEFLGIIVDKKI</sequence>
<dbReference type="Proteomes" id="UP000823486">
    <property type="component" value="Unassembled WGS sequence"/>
</dbReference>
<dbReference type="RefSeq" id="WP_204537625.1">
    <property type="nucleotide sequence ID" value="NZ_JAFBFI010000001.1"/>
</dbReference>
<comment type="caution">
    <text evidence="1">The sequence shown here is derived from an EMBL/GenBank/DDBJ whole genome shotgun (WGS) entry which is preliminary data.</text>
</comment>
<dbReference type="InterPro" id="IPR035924">
    <property type="entry name" value="FlaG-like_sf"/>
</dbReference>
<keyword evidence="2" id="KW-1185">Reference proteome</keyword>
<organism evidence="1 2">
    <name type="scientific">Peribacillus deserti</name>
    <dbReference type="NCBI Taxonomy" id="673318"/>
    <lineage>
        <taxon>Bacteria</taxon>
        <taxon>Bacillati</taxon>
        <taxon>Bacillota</taxon>
        <taxon>Bacilli</taxon>
        <taxon>Bacillales</taxon>
        <taxon>Bacillaceae</taxon>
        <taxon>Peribacillus</taxon>
    </lineage>
</organism>
<proteinExistence type="predicted"/>
<keyword evidence="1" id="KW-0969">Cilium</keyword>
<dbReference type="Pfam" id="PF03646">
    <property type="entry name" value="FlaG"/>
    <property type="match status" value="1"/>
</dbReference>
<evidence type="ECO:0000313" key="1">
    <source>
        <dbReference type="EMBL" id="MBM7690891.1"/>
    </source>
</evidence>
<dbReference type="InterPro" id="IPR005186">
    <property type="entry name" value="FlaG"/>
</dbReference>
<gene>
    <name evidence="1" type="ORF">JOC77_000294</name>
</gene>
<reference evidence="1 2" key="1">
    <citation type="submission" date="2021-01" db="EMBL/GenBank/DDBJ databases">
        <title>Genomic Encyclopedia of Type Strains, Phase IV (KMG-IV): sequencing the most valuable type-strain genomes for metagenomic binning, comparative biology and taxonomic classification.</title>
        <authorList>
            <person name="Goeker M."/>
        </authorList>
    </citation>
    <scope>NUCLEOTIDE SEQUENCE [LARGE SCALE GENOMIC DNA]</scope>
    <source>
        <strain evidence="1 2">DSM 105482</strain>
    </source>
</reference>
<evidence type="ECO:0000313" key="2">
    <source>
        <dbReference type="Proteomes" id="UP000823486"/>
    </source>
</evidence>
<dbReference type="PANTHER" id="PTHR37166">
    <property type="entry name" value="PROTEIN FLAG"/>
    <property type="match status" value="1"/>
</dbReference>
<accession>A0ABS2QCK7</accession>
<dbReference type="Gene3D" id="3.30.160.170">
    <property type="entry name" value="FlaG-like"/>
    <property type="match status" value="1"/>
</dbReference>
<dbReference type="SUPFAM" id="SSF160214">
    <property type="entry name" value="FlaG-like"/>
    <property type="match status" value="1"/>
</dbReference>
<keyword evidence="1" id="KW-0966">Cell projection</keyword>
<dbReference type="EMBL" id="JAFBFI010000001">
    <property type="protein sequence ID" value="MBM7690891.1"/>
    <property type="molecule type" value="Genomic_DNA"/>
</dbReference>
<dbReference type="PANTHER" id="PTHR37166:SF1">
    <property type="entry name" value="PROTEIN FLAG"/>
    <property type="match status" value="1"/>
</dbReference>
<dbReference type="NCBIfam" id="NF005834">
    <property type="entry name" value="PRK07738.1"/>
    <property type="match status" value="1"/>
</dbReference>
<protein>
    <submittedName>
        <fullName evidence="1">Flagellar protein FlaG</fullName>
    </submittedName>
</protein>
<name>A0ABS2QCK7_9BACI</name>